<accession>A0A1G4M7M3</accession>
<dbReference type="OMA" id="ADEDNCA"/>
<keyword evidence="3" id="KW-1185">Reference proteome</keyword>
<feature type="region of interest" description="Disordered" evidence="1">
    <location>
        <begin position="1"/>
        <end position="29"/>
    </location>
</feature>
<reference evidence="3" key="1">
    <citation type="submission" date="2016-03" db="EMBL/GenBank/DDBJ databases">
        <authorList>
            <person name="Devillers H."/>
        </authorList>
    </citation>
    <scope>NUCLEOTIDE SEQUENCE [LARGE SCALE GENOMIC DNA]</scope>
</reference>
<evidence type="ECO:0000313" key="3">
    <source>
        <dbReference type="Proteomes" id="UP000190831"/>
    </source>
</evidence>
<evidence type="ECO:0000256" key="1">
    <source>
        <dbReference type="SAM" id="MobiDB-lite"/>
    </source>
</evidence>
<protein>
    <submittedName>
        <fullName evidence="2">LAFE_0B02872g1_1</fullName>
    </submittedName>
</protein>
<dbReference type="Proteomes" id="UP000190831">
    <property type="component" value="Chromosome B"/>
</dbReference>
<organism evidence="2 3">
    <name type="scientific">Lachancea fermentati</name>
    <name type="common">Zygosaccharomyces fermentati</name>
    <dbReference type="NCBI Taxonomy" id="4955"/>
    <lineage>
        <taxon>Eukaryota</taxon>
        <taxon>Fungi</taxon>
        <taxon>Dikarya</taxon>
        <taxon>Ascomycota</taxon>
        <taxon>Saccharomycotina</taxon>
        <taxon>Saccharomycetes</taxon>
        <taxon>Saccharomycetales</taxon>
        <taxon>Saccharomycetaceae</taxon>
        <taxon>Lachancea</taxon>
    </lineage>
</organism>
<gene>
    <name evidence="2" type="ORF">LAFE_0B02872G</name>
</gene>
<dbReference type="InterPro" id="IPR052564">
    <property type="entry name" value="N-acetyltrans/Recomb-assoc"/>
</dbReference>
<sequence>MISPISQSATPGTASKFGSHTKLNNGHSRTVVPINRTQDVERATKTLIKAFVDSPSNDYLMKKFFNLPIEEHVSKKRINSILHYFTALYADKGGEIVEANDFDAVAVWTGPGHHFHQDETNDEKFNKIFFDDLYKKREEVMPKGMDCYYLFILAKDLTHPEIRGSVRAIFDTYKKKADKEGVALVLEAISEHAKSVYEYFGFKNYLTFRYGQGEVDSRGRPDPNGEGFVGHLMIYYKDELPGALHS</sequence>
<proteinExistence type="predicted"/>
<dbReference type="PANTHER" id="PTHR43451:SF1">
    <property type="entry name" value="ACETYLTRANSFERASE"/>
    <property type="match status" value="1"/>
</dbReference>
<evidence type="ECO:0000313" key="2">
    <source>
        <dbReference type="EMBL" id="SCV99804.1"/>
    </source>
</evidence>
<dbReference type="OrthoDB" id="410198at2759"/>
<feature type="compositionally biased region" description="Polar residues" evidence="1">
    <location>
        <begin position="1"/>
        <end position="28"/>
    </location>
</feature>
<dbReference type="AlphaFoldDB" id="A0A1G4M7M3"/>
<dbReference type="EMBL" id="LT598489">
    <property type="protein sequence ID" value="SCV99804.1"/>
    <property type="molecule type" value="Genomic_DNA"/>
</dbReference>
<dbReference type="PANTHER" id="PTHR43451">
    <property type="entry name" value="ACETYLTRANSFERASE (GNAT) FAMILY PROTEIN"/>
    <property type="match status" value="1"/>
</dbReference>
<dbReference type="Gene3D" id="3.40.630.30">
    <property type="match status" value="1"/>
</dbReference>
<name>A0A1G4M7M3_LACFM</name>